<comment type="similarity">
    <text evidence="1">Belongs to the LysR transcriptional regulatory family.</text>
</comment>
<dbReference type="Gene3D" id="1.10.10.10">
    <property type="entry name" value="Winged helix-like DNA-binding domain superfamily/Winged helix DNA-binding domain"/>
    <property type="match status" value="1"/>
</dbReference>
<dbReference type="Gene3D" id="3.40.190.290">
    <property type="match status" value="1"/>
</dbReference>
<dbReference type="SUPFAM" id="SSF46785">
    <property type="entry name" value="Winged helix' DNA-binding domain"/>
    <property type="match status" value="1"/>
</dbReference>
<evidence type="ECO:0000259" key="8">
    <source>
        <dbReference type="PROSITE" id="PS50931"/>
    </source>
</evidence>
<dbReference type="InterPro" id="IPR036388">
    <property type="entry name" value="WH-like_DNA-bd_sf"/>
</dbReference>
<sequence length="307" mass="33690">MDTLMSLRVFCTVAELKSFTAAADRLGLSPAMASKHVMHLENRLGTRLLNRTSRHVSMTESGMLYFNQSRQMLDGLDEVEAAVSNVTVMPRGTLRLSAPVWIANALVARALAEYHQRYPDVRFDMDLSGRIVNLVDEGFDLALRATTPGRLDPGLVARPLLQVPFHLVGSPAYLARTGRPAEVSNLNGHSLLACSGMNASGNFALDGRKGPETVSFRTVMQSENEIMLHLAALEGMGLVFLPVWMTQADVADGHLEMVLPEDVTFKATLHAVYPTRKYLSAKVRTFIDFLASRKSLCPMSAETQLAT</sequence>
<reference evidence="9 10" key="1">
    <citation type="submission" date="2018-06" db="EMBL/GenBank/DDBJ databases">
        <title>Whole Genome Sequence of an efficient microsymbiont, Rhizobium tropici.</title>
        <authorList>
            <person name="Srinivasan R."/>
            <person name="Singh H.V."/>
            <person name="Srivastava R."/>
            <person name="Kumari B."/>
            <person name="Radhakrishna A."/>
        </authorList>
    </citation>
    <scope>NUCLEOTIDE SEQUENCE [LARGE SCALE GENOMIC DNA]</scope>
    <source>
        <strain evidence="9 10">IGFRI Rhizo-19</strain>
    </source>
</reference>
<feature type="domain" description="HTH lysR-type" evidence="8">
    <location>
        <begin position="1"/>
        <end position="59"/>
    </location>
</feature>
<dbReference type="CDD" id="cd08422">
    <property type="entry name" value="PBP2_CrgA_like"/>
    <property type="match status" value="1"/>
</dbReference>
<protein>
    <recommendedName>
        <fullName evidence="6">HTH-type transcriptional regulator TtuA</fullName>
    </recommendedName>
    <alternativeName>
        <fullName evidence="7">Tartrate utilization transcriptional regulator</fullName>
    </alternativeName>
</protein>
<evidence type="ECO:0000256" key="4">
    <source>
        <dbReference type="ARBA" id="ARBA00023163"/>
    </source>
</evidence>
<comment type="function">
    <text evidence="5">Transcriptional regulator of the ttuABCDE tartrate utilization operon.</text>
</comment>
<evidence type="ECO:0000256" key="7">
    <source>
        <dbReference type="ARBA" id="ARBA00083243"/>
    </source>
</evidence>
<gene>
    <name evidence="9" type="ORF">DQ393_13630</name>
</gene>
<keyword evidence="3" id="KW-0238">DNA-binding</keyword>
<dbReference type="RefSeq" id="WP_112342305.1">
    <property type="nucleotide sequence ID" value="NZ_QMKK01000035.1"/>
</dbReference>
<dbReference type="PROSITE" id="PS50931">
    <property type="entry name" value="HTH_LYSR"/>
    <property type="match status" value="1"/>
</dbReference>
<dbReference type="OrthoDB" id="9813056at2"/>
<evidence type="ECO:0000313" key="10">
    <source>
        <dbReference type="Proteomes" id="UP000251205"/>
    </source>
</evidence>
<evidence type="ECO:0000313" key="9">
    <source>
        <dbReference type="EMBL" id="RAX40853.1"/>
    </source>
</evidence>
<dbReference type="InterPro" id="IPR058163">
    <property type="entry name" value="LysR-type_TF_proteobact-type"/>
</dbReference>
<accession>A0A329YCB5</accession>
<evidence type="ECO:0000256" key="6">
    <source>
        <dbReference type="ARBA" id="ARBA00067332"/>
    </source>
</evidence>
<dbReference type="InterPro" id="IPR036390">
    <property type="entry name" value="WH_DNA-bd_sf"/>
</dbReference>
<proteinExistence type="inferred from homology"/>
<organism evidence="9 10">
    <name type="scientific">Rhizobium tropici</name>
    <dbReference type="NCBI Taxonomy" id="398"/>
    <lineage>
        <taxon>Bacteria</taxon>
        <taxon>Pseudomonadati</taxon>
        <taxon>Pseudomonadota</taxon>
        <taxon>Alphaproteobacteria</taxon>
        <taxon>Hyphomicrobiales</taxon>
        <taxon>Rhizobiaceae</taxon>
        <taxon>Rhizobium/Agrobacterium group</taxon>
        <taxon>Rhizobium</taxon>
    </lineage>
</organism>
<evidence type="ECO:0000256" key="3">
    <source>
        <dbReference type="ARBA" id="ARBA00023125"/>
    </source>
</evidence>
<dbReference type="AlphaFoldDB" id="A0A329YCB5"/>
<evidence type="ECO:0000256" key="2">
    <source>
        <dbReference type="ARBA" id="ARBA00023015"/>
    </source>
</evidence>
<dbReference type="SUPFAM" id="SSF53850">
    <property type="entry name" value="Periplasmic binding protein-like II"/>
    <property type="match status" value="1"/>
</dbReference>
<comment type="caution">
    <text evidence="9">The sequence shown here is derived from an EMBL/GenBank/DDBJ whole genome shotgun (WGS) entry which is preliminary data.</text>
</comment>
<dbReference type="GO" id="GO:0003700">
    <property type="term" value="F:DNA-binding transcription factor activity"/>
    <property type="evidence" value="ECO:0007669"/>
    <property type="project" value="InterPro"/>
</dbReference>
<name>A0A329YCB5_RHITR</name>
<dbReference type="GO" id="GO:0006351">
    <property type="term" value="P:DNA-templated transcription"/>
    <property type="evidence" value="ECO:0007669"/>
    <property type="project" value="TreeGrafter"/>
</dbReference>
<dbReference type="PANTHER" id="PTHR30537:SF35">
    <property type="entry name" value="TRANSCRIPTIONAL REGULATORY PROTEIN"/>
    <property type="match status" value="1"/>
</dbReference>
<dbReference type="EMBL" id="QMKK01000035">
    <property type="protein sequence ID" value="RAX40853.1"/>
    <property type="molecule type" value="Genomic_DNA"/>
</dbReference>
<evidence type="ECO:0000256" key="1">
    <source>
        <dbReference type="ARBA" id="ARBA00009437"/>
    </source>
</evidence>
<dbReference type="PANTHER" id="PTHR30537">
    <property type="entry name" value="HTH-TYPE TRANSCRIPTIONAL REGULATOR"/>
    <property type="match status" value="1"/>
</dbReference>
<dbReference type="InterPro" id="IPR005119">
    <property type="entry name" value="LysR_subst-bd"/>
</dbReference>
<dbReference type="Proteomes" id="UP000251205">
    <property type="component" value="Unassembled WGS sequence"/>
</dbReference>
<keyword evidence="2" id="KW-0805">Transcription regulation</keyword>
<dbReference type="InterPro" id="IPR000847">
    <property type="entry name" value="LysR_HTH_N"/>
</dbReference>
<dbReference type="Pfam" id="PF00126">
    <property type="entry name" value="HTH_1"/>
    <property type="match status" value="1"/>
</dbReference>
<keyword evidence="4" id="KW-0804">Transcription</keyword>
<evidence type="ECO:0000256" key="5">
    <source>
        <dbReference type="ARBA" id="ARBA00054626"/>
    </source>
</evidence>
<dbReference type="FunFam" id="1.10.10.10:FF:000001">
    <property type="entry name" value="LysR family transcriptional regulator"/>
    <property type="match status" value="1"/>
</dbReference>
<dbReference type="GO" id="GO:0043565">
    <property type="term" value="F:sequence-specific DNA binding"/>
    <property type="evidence" value="ECO:0007669"/>
    <property type="project" value="TreeGrafter"/>
</dbReference>
<dbReference type="Pfam" id="PF03466">
    <property type="entry name" value="LysR_substrate"/>
    <property type="match status" value="1"/>
</dbReference>